<proteinExistence type="inferred from homology"/>
<name>A0A5J5E3Q1_9BIFI</name>
<keyword evidence="10" id="KW-1208">Phospholipid metabolism</keyword>
<keyword evidence="17" id="KW-1185">Reference proteome</keyword>
<evidence type="ECO:0000256" key="12">
    <source>
        <dbReference type="RuleBase" id="RU003750"/>
    </source>
</evidence>
<dbReference type="Pfam" id="PF01066">
    <property type="entry name" value="CDP-OH_P_transf"/>
    <property type="match status" value="1"/>
</dbReference>
<dbReference type="PROSITE" id="PS00379">
    <property type="entry name" value="CDP_ALCOHOL_P_TRANSF"/>
    <property type="match status" value="1"/>
</dbReference>
<keyword evidence="9" id="KW-0594">Phospholipid biosynthesis</keyword>
<evidence type="ECO:0000256" key="10">
    <source>
        <dbReference type="ARBA" id="ARBA00023264"/>
    </source>
</evidence>
<comment type="caution">
    <text evidence="15">The sequence shown here is derived from an EMBL/GenBank/DDBJ whole genome shotgun (WGS) entry which is preliminary data.</text>
</comment>
<evidence type="ECO:0000256" key="13">
    <source>
        <dbReference type="SAM" id="Phobius"/>
    </source>
</evidence>
<reference evidence="16 17" key="1">
    <citation type="journal article" date="2019" name="Syst. Appl. Microbiol.">
        <title>Characterization of Bifidobacterium species in feaces of the Egyptian fruit bat: Description of B. vespertilionis sp. nov. and B. rousetti sp. nov.</title>
        <authorList>
            <person name="Modesto M."/>
            <person name="Satti M."/>
            <person name="Watanabe K."/>
            <person name="Puglisi E."/>
            <person name="Morelli L."/>
            <person name="Huang C.-H."/>
            <person name="Liou J.-S."/>
            <person name="Miyashita M."/>
            <person name="Tamura T."/>
            <person name="Saito S."/>
            <person name="Mori K."/>
            <person name="Huang L."/>
            <person name="Sciavilla P."/>
            <person name="Sandri C."/>
            <person name="Spiezio C."/>
            <person name="Vitali F."/>
            <person name="Cavalieri D."/>
            <person name="Perpetuini G."/>
            <person name="Tofalo R."/>
            <person name="Bonetti A."/>
            <person name="Arita M."/>
            <person name="Mattarelli P."/>
        </authorList>
    </citation>
    <scope>NUCLEOTIDE SEQUENCE [LARGE SCALE GENOMIC DNA]</scope>
    <source>
        <strain evidence="14 17">RST16</strain>
        <strain evidence="15 16">RST8</strain>
    </source>
</reference>
<evidence type="ECO:0000313" key="16">
    <source>
        <dbReference type="Proteomes" id="UP000345527"/>
    </source>
</evidence>
<dbReference type="PANTHER" id="PTHR14269">
    <property type="entry name" value="CDP-DIACYLGLYCEROL--GLYCEROL-3-PHOSPHATE 3-PHOSPHATIDYLTRANSFERASE-RELATED"/>
    <property type="match status" value="1"/>
</dbReference>
<evidence type="ECO:0000256" key="2">
    <source>
        <dbReference type="ARBA" id="ARBA00010441"/>
    </source>
</evidence>
<evidence type="ECO:0000256" key="7">
    <source>
        <dbReference type="ARBA" id="ARBA00023098"/>
    </source>
</evidence>
<evidence type="ECO:0000313" key="14">
    <source>
        <dbReference type="EMBL" id="KAA8820040.1"/>
    </source>
</evidence>
<dbReference type="NCBIfam" id="TIGR00560">
    <property type="entry name" value="pgsA"/>
    <property type="match status" value="1"/>
</dbReference>
<dbReference type="AlphaFoldDB" id="A0A5J5E3Q1"/>
<dbReference type="EC" id="2.7.8.5" evidence="11"/>
<dbReference type="InterPro" id="IPR000462">
    <property type="entry name" value="CDP-OH_P_trans"/>
</dbReference>
<comment type="similarity">
    <text evidence="2 12">Belongs to the CDP-alcohol phosphatidyltransferase class-I family.</text>
</comment>
<feature type="transmembrane region" description="Helical" evidence="13">
    <location>
        <begin position="197"/>
        <end position="217"/>
    </location>
</feature>
<feature type="transmembrane region" description="Helical" evidence="13">
    <location>
        <begin position="21"/>
        <end position="41"/>
    </location>
</feature>
<evidence type="ECO:0000256" key="6">
    <source>
        <dbReference type="ARBA" id="ARBA00022989"/>
    </source>
</evidence>
<gene>
    <name evidence="15" type="primary">pgsA</name>
    <name evidence="15" type="ORF">EM848_04085</name>
    <name evidence="14" type="ORF">EMO90_07495</name>
</gene>
<dbReference type="GO" id="GO:0008444">
    <property type="term" value="F:CDP-diacylglycerol-glycerol-3-phosphate 3-phosphatidyltransferase activity"/>
    <property type="evidence" value="ECO:0007669"/>
    <property type="project" value="UniProtKB-UniRule"/>
</dbReference>
<dbReference type="Proteomes" id="UP000374630">
    <property type="component" value="Unassembled WGS sequence"/>
</dbReference>
<evidence type="ECO:0000256" key="3">
    <source>
        <dbReference type="ARBA" id="ARBA00022516"/>
    </source>
</evidence>
<accession>A0A5J5E3Q1</accession>
<evidence type="ECO:0000313" key="15">
    <source>
        <dbReference type="EMBL" id="KAA8823728.1"/>
    </source>
</evidence>
<keyword evidence="6 13" id="KW-1133">Transmembrane helix</keyword>
<sequence>MVSERETKKSLLDGWNSAPNLVTYARILLVVVFIVLLLMAGDHPTASMVSFDGAARIPAPTPDDHVALRWASCVVFLVAASTDKLDGWLARRTNAVTELGKLMDPIADKLLVLVALITLSAFGEVAWWITILFLVREIGITAMRFMVIDTGGKVIAAAWPGKLKTLFQSIALTMLLAPVWALGVSDANPEGLPVTLVHGYYVLAMAFLLVALVLCWYSGVEYVAKTVKAVRSASASPSDAPKEV</sequence>
<dbReference type="Gene3D" id="1.20.120.1760">
    <property type="match status" value="1"/>
</dbReference>
<dbReference type="PANTHER" id="PTHR14269:SF62">
    <property type="entry name" value="CDP-DIACYLGLYCEROL--GLYCEROL-3-PHOSPHATE 3-PHOSPHATIDYLTRANSFERASE 1, CHLOROPLASTIC"/>
    <property type="match status" value="1"/>
</dbReference>
<dbReference type="InterPro" id="IPR050324">
    <property type="entry name" value="CDP-alcohol_PTase-I"/>
</dbReference>
<evidence type="ECO:0000256" key="1">
    <source>
        <dbReference type="ARBA" id="ARBA00004141"/>
    </source>
</evidence>
<dbReference type="RefSeq" id="WP_150353671.1">
    <property type="nucleotide sequence ID" value="NZ_RZNZ01000009.1"/>
</dbReference>
<dbReference type="GO" id="GO:0016020">
    <property type="term" value="C:membrane"/>
    <property type="evidence" value="ECO:0007669"/>
    <property type="project" value="UniProtKB-SubCell"/>
</dbReference>
<dbReference type="InterPro" id="IPR043130">
    <property type="entry name" value="CDP-OH_PTrfase_TM_dom"/>
</dbReference>
<protein>
    <recommendedName>
        <fullName evidence="11">CDP-diacylglycerol--glycerol-3-phosphate 3-phosphatidyltransferase</fullName>
        <ecNumber evidence="11">2.7.8.5</ecNumber>
    </recommendedName>
</protein>
<keyword evidence="7" id="KW-0443">Lipid metabolism</keyword>
<dbReference type="Proteomes" id="UP000345527">
    <property type="component" value="Unassembled WGS sequence"/>
</dbReference>
<dbReference type="GO" id="GO:0046474">
    <property type="term" value="P:glycerophospholipid biosynthetic process"/>
    <property type="evidence" value="ECO:0007669"/>
    <property type="project" value="TreeGrafter"/>
</dbReference>
<feature type="transmembrane region" description="Helical" evidence="13">
    <location>
        <begin position="166"/>
        <end position="185"/>
    </location>
</feature>
<evidence type="ECO:0000256" key="5">
    <source>
        <dbReference type="ARBA" id="ARBA00022692"/>
    </source>
</evidence>
<comment type="subcellular location">
    <subcellularLocation>
        <location evidence="1">Membrane</location>
        <topology evidence="1">Multi-pass membrane protein</topology>
    </subcellularLocation>
</comment>
<keyword evidence="3" id="KW-0444">Lipid biosynthesis</keyword>
<dbReference type="InterPro" id="IPR004570">
    <property type="entry name" value="Phosphatidylglycerol_P_synth"/>
</dbReference>
<feature type="transmembrane region" description="Helical" evidence="13">
    <location>
        <begin position="110"/>
        <end position="135"/>
    </location>
</feature>
<keyword evidence="8 13" id="KW-0472">Membrane</keyword>
<keyword evidence="4 12" id="KW-0808">Transferase</keyword>
<keyword evidence="5 13" id="KW-0812">Transmembrane</keyword>
<evidence type="ECO:0000256" key="9">
    <source>
        <dbReference type="ARBA" id="ARBA00023209"/>
    </source>
</evidence>
<evidence type="ECO:0000256" key="11">
    <source>
        <dbReference type="NCBIfam" id="TIGR00560"/>
    </source>
</evidence>
<dbReference type="EMBL" id="RZNZ01000009">
    <property type="protein sequence ID" value="KAA8820040.1"/>
    <property type="molecule type" value="Genomic_DNA"/>
</dbReference>
<dbReference type="InterPro" id="IPR048254">
    <property type="entry name" value="CDP_ALCOHOL_P_TRANSF_CS"/>
</dbReference>
<dbReference type="OrthoDB" id="9796672at2"/>
<evidence type="ECO:0000313" key="17">
    <source>
        <dbReference type="Proteomes" id="UP000374630"/>
    </source>
</evidence>
<dbReference type="EMBL" id="RZOA01000006">
    <property type="protein sequence ID" value="KAA8823728.1"/>
    <property type="molecule type" value="Genomic_DNA"/>
</dbReference>
<evidence type="ECO:0000256" key="4">
    <source>
        <dbReference type="ARBA" id="ARBA00022679"/>
    </source>
</evidence>
<evidence type="ECO:0000256" key="8">
    <source>
        <dbReference type="ARBA" id="ARBA00023136"/>
    </source>
</evidence>
<organism evidence="15 16">
    <name type="scientific">Bifidobacterium vespertilionis</name>
    <dbReference type="NCBI Taxonomy" id="2562524"/>
    <lineage>
        <taxon>Bacteria</taxon>
        <taxon>Bacillati</taxon>
        <taxon>Actinomycetota</taxon>
        <taxon>Actinomycetes</taxon>
        <taxon>Bifidobacteriales</taxon>
        <taxon>Bifidobacteriaceae</taxon>
        <taxon>Bifidobacterium</taxon>
    </lineage>
</organism>
<dbReference type="UniPathway" id="UPA00085"/>